<dbReference type="GeneID" id="85225695"/>
<reference evidence="2" key="1">
    <citation type="submission" date="2023-03" db="EMBL/GenBank/DDBJ databases">
        <title>Mating type loci evolution in Malassezia.</title>
        <authorList>
            <person name="Coelho M.A."/>
        </authorList>
    </citation>
    <scope>NUCLEOTIDE SEQUENCE</scope>
    <source>
        <strain evidence="2">CBS 9431</strain>
    </source>
</reference>
<feature type="compositionally biased region" description="Low complexity" evidence="1">
    <location>
        <begin position="163"/>
        <end position="180"/>
    </location>
</feature>
<sequence>MAHDASGAASGAASAEVARRGFSVDAGRAQTQAAGMKASFEDVVRQTGWLLHLRAQLARQGQGAREPLPMLYPLARVCKSYLEHAVALRDHLLCAQAHLERALEKQDGKDELVAPDSSLAQLDPELYRVISAMPLDWSGENAESTDFGVLPNMTALPELASTTAAANAPPGADASSAIAIDSDDEEPTSARRSGDALANDQPTKRRKVEGSDAPDIMSMFFAENMAGDKKAEAAPEAPASASTDASGLDQLIADNMSDLSWLDFSSLGNHAGEDSQFRRI</sequence>
<dbReference type="EMBL" id="CP119960">
    <property type="protein sequence ID" value="WFD39076.1"/>
    <property type="molecule type" value="Genomic_DNA"/>
</dbReference>
<dbReference type="RefSeq" id="XP_060121973.1">
    <property type="nucleotide sequence ID" value="XM_060265990.1"/>
</dbReference>
<gene>
    <name evidence="2" type="ORF">MJAP1_002046</name>
</gene>
<organism evidence="2 3">
    <name type="scientific">Malassezia japonica</name>
    <dbReference type="NCBI Taxonomy" id="223818"/>
    <lineage>
        <taxon>Eukaryota</taxon>
        <taxon>Fungi</taxon>
        <taxon>Dikarya</taxon>
        <taxon>Basidiomycota</taxon>
        <taxon>Ustilaginomycotina</taxon>
        <taxon>Malasseziomycetes</taxon>
        <taxon>Malasseziales</taxon>
        <taxon>Malasseziaceae</taxon>
        <taxon>Malassezia</taxon>
    </lineage>
</organism>
<dbReference type="AlphaFoldDB" id="A0AAF0JFL8"/>
<name>A0AAF0JFL8_9BASI</name>
<protein>
    <submittedName>
        <fullName evidence="2">Uncharacterized protein</fullName>
    </submittedName>
</protein>
<evidence type="ECO:0000313" key="2">
    <source>
        <dbReference type="EMBL" id="WFD39076.1"/>
    </source>
</evidence>
<keyword evidence="3" id="KW-1185">Reference proteome</keyword>
<feature type="region of interest" description="Disordered" evidence="1">
    <location>
        <begin position="163"/>
        <end position="212"/>
    </location>
</feature>
<proteinExistence type="predicted"/>
<evidence type="ECO:0000256" key="1">
    <source>
        <dbReference type="SAM" id="MobiDB-lite"/>
    </source>
</evidence>
<feature type="region of interest" description="Disordered" evidence="1">
    <location>
        <begin position="227"/>
        <end position="246"/>
    </location>
</feature>
<evidence type="ECO:0000313" key="3">
    <source>
        <dbReference type="Proteomes" id="UP001217754"/>
    </source>
</evidence>
<dbReference type="Proteomes" id="UP001217754">
    <property type="component" value="Chromosome 3"/>
</dbReference>
<accession>A0AAF0JFL8</accession>